<dbReference type="EMBL" id="SDEE01000759">
    <property type="protein sequence ID" value="RXW14137.1"/>
    <property type="molecule type" value="Genomic_DNA"/>
</dbReference>
<evidence type="ECO:0000313" key="3">
    <source>
        <dbReference type="Proteomes" id="UP000290288"/>
    </source>
</evidence>
<dbReference type="OrthoDB" id="2883220at2759"/>
<protein>
    <submittedName>
        <fullName evidence="2">Uncharacterized protein</fullName>
    </submittedName>
</protein>
<name>A0A4Q2D459_9AGAR</name>
<dbReference type="STRING" id="2316362.A0A4Q2D459"/>
<keyword evidence="1" id="KW-0732">Signal</keyword>
<dbReference type="AlphaFoldDB" id="A0A4Q2D459"/>
<accession>A0A4Q2D459</accession>
<evidence type="ECO:0000256" key="1">
    <source>
        <dbReference type="SAM" id="SignalP"/>
    </source>
</evidence>
<feature type="chain" id="PRO_5020696090" evidence="1">
    <location>
        <begin position="32"/>
        <end position="464"/>
    </location>
</feature>
<reference evidence="2 3" key="1">
    <citation type="submission" date="2019-01" db="EMBL/GenBank/DDBJ databases">
        <title>Draft genome sequence of Psathyrella aberdarensis IHI B618.</title>
        <authorList>
            <person name="Buettner E."/>
            <person name="Kellner H."/>
        </authorList>
    </citation>
    <scope>NUCLEOTIDE SEQUENCE [LARGE SCALE GENOMIC DNA]</scope>
    <source>
        <strain evidence="2 3">IHI B618</strain>
    </source>
</reference>
<feature type="signal peptide" evidence="1">
    <location>
        <begin position="1"/>
        <end position="31"/>
    </location>
</feature>
<sequence>MRFLIHESSLIELISCLIVAILVLDSDLKEAILTSTSGVDTILAAWTQRGVGGRYEVVAQPPLCALLILFRDVVSHAHGADVLYDLLITSPPRLKKLVRTLIARVSDIADRYARGQVTTAFALEYLHDLLDIIRKLLHQQHIWTALFKSGELLSTLPSALLIIACGHTDVKVWTDVAGCLRHLVTFCFTGGMGSINPMHQVYTALSGGVLKVVYRCLVNLPPSHPDFSFVLLLLGDFAAYAVYTRVVERFTSAFQKMMAMPNVQTLSEEVLQLTSTITANLSVKIDWNEYHRGECTSESKSNVRRRSLGVSLSVSLRLHLLGYIESFCKSSMPAFEALQEQKHGANVPLHSLVMFADLVSIPPALNVTKIASYKSALDGGLAYGRRTVGFMRQFLQRREIHLAEVLFPYGGCTIRVFARLWKDDDNIFHTLSAIFGLIDSNATEREGKTARQLRDYQAGELGHS</sequence>
<comment type="caution">
    <text evidence="2">The sequence shown here is derived from an EMBL/GenBank/DDBJ whole genome shotgun (WGS) entry which is preliminary data.</text>
</comment>
<proteinExistence type="predicted"/>
<evidence type="ECO:0000313" key="2">
    <source>
        <dbReference type="EMBL" id="RXW14137.1"/>
    </source>
</evidence>
<gene>
    <name evidence="2" type="ORF">EST38_g11721</name>
</gene>
<keyword evidence="3" id="KW-1185">Reference proteome</keyword>
<dbReference type="Proteomes" id="UP000290288">
    <property type="component" value="Unassembled WGS sequence"/>
</dbReference>
<organism evidence="2 3">
    <name type="scientific">Candolleomyces aberdarensis</name>
    <dbReference type="NCBI Taxonomy" id="2316362"/>
    <lineage>
        <taxon>Eukaryota</taxon>
        <taxon>Fungi</taxon>
        <taxon>Dikarya</taxon>
        <taxon>Basidiomycota</taxon>
        <taxon>Agaricomycotina</taxon>
        <taxon>Agaricomycetes</taxon>
        <taxon>Agaricomycetidae</taxon>
        <taxon>Agaricales</taxon>
        <taxon>Agaricineae</taxon>
        <taxon>Psathyrellaceae</taxon>
        <taxon>Candolleomyces</taxon>
    </lineage>
</organism>